<proteinExistence type="predicted"/>
<evidence type="ECO:0000313" key="3">
    <source>
        <dbReference type="Proteomes" id="UP001326110"/>
    </source>
</evidence>
<name>A0ABZ0Y0U2_9BURK</name>
<dbReference type="Gene3D" id="1.25.10.10">
    <property type="entry name" value="Leucine-rich Repeat Variant"/>
    <property type="match status" value="2"/>
</dbReference>
<dbReference type="RefSeq" id="WP_019923062.1">
    <property type="nucleotide sequence ID" value="NZ_CP140152.1"/>
</dbReference>
<dbReference type="InterPro" id="IPR016024">
    <property type="entry name" value="ARM-type_fold"/>
</dbReference>
<dbReference type="SUPFAM" id="SSF48371">
    <property type="entry name" value="ARM repeat"/>
    <property type="match status" value="1"/>
</dbReference>
<evidence type="ECO:0000313" key="2">
    <source>
        <dbReference type="EMBL" id="WQH05481.1"/>
    </source>
</evidence>
<accession>A0ABZ0Y0U2</accession>
<dbReference type="InterPro" id="IPR011989">
    <property type="entry name" value="ARM-like"/>
</dbReference>
<dbReference type="InterPro" id="IPR004155">
    <property type="entry name" value="PBS_lyase_HEAT"/>
</dbReference>
<organism evidence="2 3">
    <name type="scientific">Duganella zoogloeoides</name>
    <dbReference type="NCBI Taxonomy" id="75659"/>
    <lineage>
        <taxon>Bacteria</taxon>
        <taxon>Pseudomonadati</taxon>
        <taxon>Pseudomonadota</taxon>
        <taxon>Betaproteobacteria</taxon>
        <taxon>Burkholderiales</taxon>
        <taxon>Oxalobacteraceae</taxon>
        <taxon>Telluria group</taxon>
        <taxon>Duganella</taxon>
    </lineage>
</organism>
<evidence type="ECO:0000259" key="1">
    <source>
        <dbReference type="Pfam" id="PF13569"/>
    </source>
</evidence>
<feature type="domain" description="DUF4132" evidence="1">
    <location>
        <begin position="976"/>
        <end position="1129"/>
    </location>
</feature>
<dbReference type="Pfam" id="PF13569">
    <property type="entry name" value="DUF4132"/>
    <property type="match status" value="1"/>
</dbReference>
<gene>
    <name evidence="2" type="ORF">SR858_03840</name>
</gene>
<reference evidence="2 3" key="1">
    <citation type="submission" date="2023-11" db="EMBL/GenBank/DDBJ databases">
        <title>MicrobeMod: A computational toolkit for identifying prokaryotic methylation and restriction-modification with nanopore sequencing.</title>
        <authorList>
            <person name="Crits-Christoph A."/>
            <person name="Kang S.C."/>
            <person name="Lee H."/>
            <person name="Ostrov N."/>
        </authorList>
    </citation>
    <scope>NUCLEOTIDE SEQUENCE [LARGE SCALE GENOMIC DNA]</scope>
    <source>
        <strain evidence="2 3">ATCC 25935</strain>
    </source>
</reference>
<dbReference type="SMART" id="SM00567">
    <property type="entry name" value="EZ_HEAT"/>
    <property type="match status" value="3"/>
</dbReference>
<sequence length="1258" mass="136439">MDALGTARLALSSDLALIRSGLAGLDLTDKTLTTRAANFVASGDDPSVLTALAALGGLPFEALGNPGLIGWVYGGRAQSQAGATEAATASLRARASLYQRVTGEPEQVAMLVRLGQVLAAAGQAQHLSRPMDGLPDWLQTLLNDALWNTAPRNIGRSDITPELRPAWTVALLAALLADDSRCAIPVLSIVFERSGIESYHQDRIYLPLLAPGLLDDYMLAHPAEVAAAGRTLSAVGRIQLLKRLGSHPALLAAFETLIITMAAGDSKTVRAAAIPLMDSIAQPAALAALAELLAGGRTGERANAADLLARTQGEAARPVLEAALAQEAGKTVQQAIQAALSRLGAATDAGELSLPEPPPLPPPPTEVLGEDALELLRQNRLELLERYHTGAEQEIAANRDRTHPYKFAQEKYARYRKLDDGMLRDAILAANGQSGQGGKGGERARALLADRDLMATLELNGRLEARADFGLLQVLRLTVDSGFNYWGLWTRPLFQNWLRRQDRSRVDLRQLMSLVGQCGGDVRAFGASLLRPHGGSALLDQLPADRVWPLFAEHPELIDIGLGLAPSNLDRYSHDVGCTLAVLATFPVIPPRWVPTLMELALGDSKTHRAAARQVMARMPDIGKRVVDALQSGKQELRIEAARWLAALDYRAGIPPLQAALDKETRETASAAIMTALEQLGVDIATYLAPEKLLAQARKGLKAKPPASMAWLDLDSLPACTWADGTPVEAEIIRWWVILACKLKEPGGNALLERYLGLLSRPSAAALGTLLLHQFIARDTARPPLEDLNADVDASVDRHYQNYLASVKRYPEAYAGQARLTLEQMRAQLYDQLKREKMSEYLGTAINEKGMLALVACVPGAQLVGAIQQYMRDHYQRRAQVEALLEAACGSNDGAVIQFALGIARRYRTASVQEKARMLVQRIADRNGWTQDELADRTVPTGGLDDSGRMALQYGSRVFTVSLDAALKPVLRNEEGKTVAALPAPRQDDDADAIKEAKQQFAACKKEVKQVVDMQTSRLYEAMCAGRRWPAAEWRQYLLRHPVVGRLVQQLVWEEVAVDGAGLEVTRCFRPTEDGSLIDADDDDIDLDDAAQVRLAHGALLPAAAAAAWTAHCKDYKLTPLFAQMTHALPTKSDGNTIDDRLGWLSDSFTLRGAFAKRGYQRGAAEDGGVFFDYHKDFAASSLAVVIEFSGNSLPEENITAVLKSLSFRRQGAHRYDYSTVPLAQVPPVLLAEAYGDYLAVAAACTGFDPDWEKKTPW</sequence>
<dbReference type="Proteomes" id="UP001326110">
    <property type="component" value="Chromosome"/>
</dbReference>
<dbReference type="EMBL" id="CP140152">
    <property type="protein sequence ID" value="WQH05481.1"/>
    <property type="molecule type" value="Genomic_DNA"/>
</dbReference>
<keyword evidence="3" id="KW-1185">Reference proteome</keyword>
<dbReference type="InterPro" id="IPR025406">
    <property type="entry name" value="DUF4132"/>
</dbReference>
<protein>
    <submittedName>
        <fullName evidence="2">DUF4132 domain-containing protein</fullName>
    </submittedName>
</protein>